<dbReference type="Pfam" id="PF03403">
    <property type="entry name" value="PAF-AH_p_II"/>
    <property type="match status" value="1"/>
</dbReference>
<sequence>MRIFELIYTTILLLAIIVTFFIGEKSQLLIKYRKLLTIIPGSAIIIALICISFEGFRFVMGPLYLLSIILFIIVLIKKRRKTVSRADHYQENQIQNNEKPKKKHRFIYTFGIIVFCIAFLISIILSWFLPVIHLPKPSGPSKVGTIIMDFTNPSRTNILTNKKEAQKIGVQVWYPASDISGKKRAHWMNNHKVASLFSKMIGLPNIFDQFCLVETNSYLGSSVSNESAKYPVVLFSGGAGMFNGQNTIQMEELASHGYIVFAVSHPNDDFATIYSDGTILPYSKQLSDALSDDTSKAIDKVKNQFSEDEATPKMQRAMIKEAELSNADVRVWAEDLIFIANQIEKMNEGSIESIFKGKIDTSQIGVFGHSFGGAAAGQACLIDSRFKAFINIDGSPFGDAVDHLIKQPFMVLGTGSDSSIKFRASDGYNPNQKNYMIVNVEGTEHMNFTDLNTVIPRIGKTLGALGNIDSNKQTKITNTYVLAFFEHYLKGSKEPLLERKDSTYSEVSIKRK</sequence>
<keyword evidence="4" id="KW-0812">Transmembrane</keyword>
<dbReference type="GO" id="GO:0016042">
    <property type="term" value="P:lipid catabolic process"/>
    <property type="evidence" value="ECO:0007669"/>
    <property type="project" value="UniProtKB-KW"/>
</dbReference>
<accession>A0A7R7EI77</accession>
<keyword evidence="4" id="KW-0472">Membrane</keyword>
<dbReference type="PANTHER" id="PTHR10272:SF0">
    <property type="entry name" value="PLATELET-ACTIVATING FACTOR ACETYLHYDROLASE"/>
    <property type="match status" value="1"/>
</dbReference>
<feature type="transmembrane region" description="Helical" evidence="4">
    <location>
        <begin position="59"/>
        <end position="76"/>
    </location>
</feature>
<dbReference type="InterPro" id="IPR029058">
    <property type="entry name" value="AB_hydrolase_fold"/>
</dbReference>
<keyword evidence="2" id="KW-0442">Lipid degradation</keyword>
<feature type="transmembrane region" description="Helical" evidence="4">
    <location>
        <begin position="6"/>
        <end position="23"/>
    </location>
</feature>
<dbReference type="KEGG" id="ahb:bsdtb5_05280"/>
<proteinExistence type="predicted"/>
<dbReference type="SUPFAM" id="SSF53474">
    <property type="entry name" value="alpha/beta-Hydrolases"/>
    <property type="match status" value="1"/>
</dbReference>
<keyword evidence="1" id="KW-0378">Hydrolase</keyword>
<dbReference type="PANTHER" id="PTHR10272">
    <property type="entry name" value="PLATELET-ACTIVATING FACTOR ACETYLHYDROLASE"/>
    <property type="match status" value="1"/>
</dbReference>
<reference evidence="5 6" key="1">
    <citation type="submission" date="2020-11" db="EMBL/GenBank/DDBJ databases">
        <title>Draft genome sequencing of a Lachnospiraceae strain isolated from anoxic soil subjected to BSD treatment.</title>
        <authorList>
            <person name="Uek A."/>
            <person name="Tonouchi A."/>
        </authorList>
    </citation>
    <scope>NUCLEOTIDE SEQUENCE [LARGE SCALE GENOMIC DNA]</scope>
    <source>
        <strain evidence="5 6">TB5</strain>
    </source>
</reference>
<evidence type="ECO:0000313" key="6">
    <source>
        <dbReference type="Proteomes" id="UP000595897"/>
    </source>
</evidence>
<dbReference type="AlphaFoldDB" id="A0A7R7EI77"/>
<evidence type="ECO:0000256" key="2">
    <source>
        <dbReference type="ARBA" id="ARBA00022963"/>
    </source>
</evidence>
<feature type="transmembrane region" description="Helical" evidence="4">
    <location>
        <begin position="106"/>
        <end position="129"/>
    </location>
</feature>
<name>A0A7R7EI77_9FIRM</name>
<evidence type="ECO:0000256" key="1">
    <source>
        <dbReference type="ARBA" id="ARBA00022801"/>
    </source>
</evidence>
<protein>
    <recommendedName>
        <fullName evidence="7">Platelet-activating factor acetylhydrolase</fullName>
    </recommendedName>
</protein>
<evidence type="ECO:0000256" key="3">
    <source>
        <dbReference type="ARBA" id="ARBA00023098"/>
    </source>
</evidence>
<keyword evidence="4" id="KW-1133">Transmembrane helix</keyword>
<evidence type="ECO:0008006" key="7">
    <source>
        <dbReference type="Google" id="ProtNLM"/>
    </source>
</evidence>
<feature type="transmembrane region" description="Helical" evidence="4">
    <location>
        <begin position="35"/>
        <end position="53"/>
    </location>
</feature>
<dbReference type="Gene3D" id="3.40.50.1820">
    <property type="entry name" value="alpha/beta hydrolase"/>
    <property type="match status" value="1"/>
</dbReference>
<organism evidence="5 6">
    <name type="scientific">Anaeromicropila herbilytica</name>
    <dbReference type="NCBI Taxonomy" id="2785025"/>
    <lineage>
        <taxon>Bacteria</taxon>
        <taxon>Bacillati</taxon>
        <taxon>Bacillota</taxon>
        <taxon>Clostridia</taxon>
        <taxon>Lachnospirales</taxon>
        <taxon>Lachnospiraceae</taxon>
        <taxon>Anaeromicropila</taxon>
    </lineage>
</organism>
<dbReference type="EMBL" id="AP024169">
    <property type="protein sequence ID" value="BCN29233.1"/>
    <property type="molecule type" value="Genomic_DNA"/>
</dbReference>
<dbReference type="Proteomes" id="UP000595897">
    <property type="component" value="Chromosome"/>
</dbReference>
<gene>
    <name evidence="5" type="ORF">bsdtb5_05280</name>
</gene>
<dbReference type="RefSeq" id="WP_271714518.1">
    <property type="nucleotide sequence ID" value="NZ_AP024169.1"/>
</dbReference>
<keyword evidence="3" id="KW-0443">Lipid metabolism</keyword>
<keyword evidence="6" id="KW-1185">Reference proteome</keyword>
<evidence type="ECO:0000313" key="5">
    <source>
        <dbReference type="EMBL" id="BCN29233.1"/>
    </source>
</evidence>
<dbReference type="GO" id="GO:0003847">
    <property type="term" value="F:1-alkyl-2-acetylglycerophosphocholine esterase activity"/>
    <property type="evidence" value="ECO:0007669"/>
    <property type="project" value="TreeGrafter"/>
</dbReference>
<evidence type="ECO:0000256" key="4">
    <source>
        <dbReference type="SAM" id="Phobius"/>
    </source>
</evidence>